<protein>
    <submittedName>
        <fullName evidence="1">Uncharacterized protein</fullName>
    </submittedName>
</protein>
<proteinExistence type="predicted"/>
<name>A0A1G7AUY4_9SPHI</name>
<dbReference type="EMBL" id="FMZH01000013">
    <property type="protein sequence ID" value="SDE18613.1"/>
    <property type="molecule type" value="Genomic_DNA"/>
</dbReference>
<gene>
    <name evidence="1" type="ORF">SAMN04488024_11363</name>
</gene>
<evidence type="ECO:0000313" key="2">
    <source>
        <dbReference type="Proteomes" id="UP000199455"/>
    </source>
</evidence>
<reference evidence="2" key="1">
    <citation type="submission" date="2016-10" db="EMBL/GenBank/DDBJ databases">
        <authorList>
            <person name="Varghese N."/>
            <person name="Submissions S."/>
        </authorList>
    </citation>
    <scope>NUCLEOTIDE SEQUENCE [LARGE SCALE GENOMIC DNA]</scope>
    <source>
        <strain evidence="2">DSM 18609</strain>
    </source>
</reference>
<evidence type="ECO:0000313" key="1">
    <source>
        <dbReference type="EMBL" id="SDE18613.1"/>
    </source>
</evidence>
<keyword evidence="2" id="KW-1185">Reference proteome</keyword>
<dbReference type="RefSeq" id="WP_090772256.1">
    <property type="nucleotide sequence ID" value="NZ_FMZH01000013.1"/>
</dbReference>
<accession>A0A1G7AUY4</accession>
<dbReference type="Proteomes" id="UP000199455">
    <property type="component" value="Unassembled WGS sequence"/>
</dbReference>
<sequence length="64" mass="7553">MKTEEIFFIVRIEVKTQHGHINETLQEMEKTSRFFITNTPKVKVTHSEILTTQTRNLKNRNHGA</sequence>
<organism evidence="1 2">
    <name type="scientific">Pedobacter soli</name>
    <dbReference type="NCBI Taxonomy" id="390242"/>
    <lineage>
        <taxon>Bacteria</taxon>
        <taxon>Pseudomonadati</taxon>
        <taxon>Bacteroidota</taxon>
        <taxon>Sphingobacteriia</taxon>
        <taxon>Sphingobacteriales</taxon>
        <taxon>Sphingobacteriaceae</taxon>
        <taxon>Pedobacter</taxon>
    </lineage>
</organism>
<dbReference type="STRING" id="390242.SAMN04488024_11363"/>
<dbReference type="AlphaFoldDB" id="A0A1G7AUY4"/>